<dbReference type="AntiFam" id="ANF00011">
    <property type="entry name" value="tRNA translation"/>
</dbReference>
<evidence type="ECO:0000259" key="2">
    <source>
        <dbReference type="Pfam" id="PF07727"/>
    </source>
</evidence>
<dbReference type="AlphaFoldDB" id="A0A2N9GIJ9"/>
<feature type="compositionally biased region" description="Polar residues" evidence="1">
    <location>
        <begin position="353"/>
        <end position="363"/>
    </location>
</feature>
<dbReference type="Pfam" id="PF07727">
    <property type="entry name" value="RVT_2"/>
    <property type="match status" value="1"/>
</dbReference>
<organism evidence="3">
    <name type="scientific">Fagus sylvatica</name>
    <name type="common">Beechnut</name>
    <dbReference type="NCBI Taxonomy" id="28930"/>
    <lineage>
        <taxon>Eukaryota</taxon>
        <taxon>Viridiplantae</taxon>
        <taxon>Streptophyta</taxon>
        <taxon>Embryophyta</taxon>
        <taxon>Tracheophyta</taxon>
        <taxon>Spermatophyta</taxon>
        <taxon>Magnoliopsida</taxon>
        <taxon>eudicotyledons</taxon>
        <taxon>Gunneridae</taxon>
        <taxon>Pentapetalae</taxon>
        <taxon>rosids</taxon>
        <taxon>fabids</taxon>
        <taxon>Fagales</taxon>
        <taxon>Fagaceae</taxon>
        <taxon>Fagus</taxon>
    </lineage>
</organism>
<evidence type="ECO:0000256" key="1">
    <source>
        <dbReference type="SAM" id="MobiDB-lite"/>
    </source>
</evidence>
<reference evidence="3" key="1">
    <citation type="submission" date="2018-02" db="EMBL/GenBank/DDBJ databases">
        <authorList>
            <person name="Cohen D.B."/>
            <person name="Kent A.D."/>
        </authorList>
    </citation>
    <scope>NUCLEOTIDE SEQUENCE</scope>
</reference>
<dbReference type="InterPro" id="IPR013103">
    <property type="entry name" value="RVT_2"/>
</dbReference>
<feature type="domain" description="Reverse transcriptase Ty1/copia-type" evidence="2">
    <location>
        <begin position="431"/>
        <end position="553"/>
    </location>
</feature>
<evidence type="ECO:0000313" key="3">
    <source>
        <dbReference type="EMBL" id="SPC99014.1"/>
    </source>
</evidence>
<sequence length="664" mass="72989">MLFAKKRQRAVLRLVELPAAGDFLRAPQEKKGGPELLTVNHSSYSHSMEMFAFGMKMDEQALEPGTDEIRGKHGTGHYTGGARHDRDLRFKTDFITTIHHQSHSTSHFKLFDSSGSLLYKGIPASEAGRAFKTEMHYSIWKGLSLVGKEKNPLFKVEARPCPIPMDKPTFDPPLSLKGLMHSTRCLLHSLPLNDEARSGRRDLNPQPQPWQGYALPLSYFRQLRNLRPLSAAIGASCKESWSRVELGRHFILVTGVSAPQDQTSYSLASQRRHLSFKLSHFLRRLLLFYDNPSSSSTSPPGTSRFLSHSFSPLGWRLPATRATPGENGDGDVLRPSPVHQLEPHSSAVDVTDQPHSSGQQLCPASSADCQPVQLTSEDSSHPAQHVYSRRRLHYVSQAKTTPEDQQSSPVASLPVASSDSGSLSQGKHLPQVAKMTTIRGILALAAIKKWPLFQLDVKNAFQQHKGRGDPQESVSIQPPPGFSSPRNPNLVCKLKKAIYVTASDKLKQAPFLALGACFQKFSSFLTASFLIKGSTVAVRILPCLFVDVMVVASSFFYTLTTTFSPGMILLFYSISSRSLATNLSLSSAALLSRHGGAKLSAPTPIKERQAALTTDALPRAFVLGRNLISWSAKKQPLTHLLIYKKSPISQALKQAARSSALALY</sequence>
<gene>
    <name evidence="3" type="ORF">FSB_LOCUS26896</name>
</gene>
<dbReference type="EMBL" id="OIVN01001924">
    <property type="protein sequence ID" value="SPC99014.1"/>
    <property type="molecule type" value="Genomic_DNA"/>
</dbReference>
<feature type="region of interest" description="Disordered" evidence="1">
    <location>
        <begin position="317"/>
        <end position="428"/>
    </location>
</feature>
<proteinExistence type="predicted"/>
<feature type="compositionally biased region" description="Low complexity" evidence="1">
    <location>
        <begin position="407"/>
        <end position="420"/>
    </location>
</feature>
<feature type="compositionally biased region" description="Polar residues" evidence="1">
    <location>
        <begin position="397"/>
        <end position="406"/>
    </location>
</feature>
<protein>
    <recommendedName>
        <fullName evidence="2">Reverse transcriptase Ty1/copia-type domain-containing protein</fullName>
    </recommendedName>
</protein>
<name>A0A2N9GIJ9_FAGSY</name>
<accession>A0A2N9GIJ9</accession>